<dbReference type="InterPro" id="IPR001296">
    <property type="entry name" value="Glyco_trans_1"/>
</dbReference>
<sequence length="458" mass="52354">MSRCYAWSKAPVWPWKILILINGPFSRPNNHMIIGIDASRANRAHKTGTEWYSYYLIRALAKIDRDNQYILYTDKPLRGGLLDLTTTQYEEYEPDRSGDDDRVGWQEIKSPFNNFRAKILSWPFYFFWTQGRLSLEMAKGGVDLLFIPAHTLPWIHPAKTIVTIHDIGFERERLLYRYEKMGPESQHGRRLIDFFVRIFTLNKYGANSLDYLSWSTRFALKHANRIIAVSEHTKKDIQNIYGTAPDKIAVVHNGYNDCLFNSDHSSLPRARIFSKYEIKTPFILYVGRLEKKKNTAALVEAYANLLASHPGLPHQLVLIGDAGYGYDEVNYAIKELNLDARVVMPGWAEELDLPEIFSAADLFVFPSQYEGFGLPLLQAMACQVPVAAAGVSAIPEVAGEAALYFQPDDVLSMAKAMAEILTDEKLRRRLIRLGNENIKKYSWDKCARETLTVFHSLS</sequence>
<dbReference type="SUPFAM" id="SSF53756">
    <property type="entry name" value="UDP-Glycosyltransferase/glycogen phosphorylase"/>
    <property type="match status" value="1"/>
</dbReference>
<organism evidence="4 5">
    <name type="scientific">Candidatus Falkowbacteria bacterium CG23_combo_of_CG06-09_8_20_14_all_49_15</name>
    <dbReference type="NCBI Taxonomy" id="1974572"/>
    <lineage>
        <taxon>Bacteria</taxon>
        <taxon>Candidatus Falkowiibacteriota</taxon>
    </lineage>
</organism>
<dbReference type="CDD" id="cd03809">
    <property type="entry name" value="GT4_MtfB-like"/>
    <property type="match status" value="1"/>
</dbReference>
<feature type="domain" description="Glycosyltransferase subfamily 4-like N-terminal" evidence="3">
    <location>
        <begin position="48"/>
        <end position="256"/>
    </location>
</feature>
<evidence type="ECO:0000256" key="1">
    <source>
        <dbReference type="ARBA" id="ARBA00022679"/>
    </source>
</evidence>
<protein>
    <recommendedName>
        <fullName evidence="6">Glycosyl transferase family 1</fullName>
    </recommendedName>
</protein>
<evidence type="ECO:0000259" key="2">
    <source>
        <dbReference type="Pfam" id="PF00534"/>
    </source>
</evidence>
<gene>
    <name evidence="4" type="ORF">COX22_04820</name>
</gene>
<dbReference type="PANTHER" id="PTHR46401:SF2">
    <property type="entry name" value="GLYCOSYLTRANSFERASE WBBK-RELATED"/>
    <property type="match status" value="1"/>
</dbReference>
<reference evidence="4 5" key="1">
    <citation type="submission" date="2017-09" db="EMBL/GenBank/DDBJ databases">
        <title>Depth-based differentiation of microbial function through sediment-hosted aquifers and enrichment of novel symbionts in the deep terrestrial subsurface.</title>
        <authorList>
            <person name="Probst A.J."/>
            <person name="Ladd B."/>
            <person name="Jarett J.K."/>
            <person name="Geller-Mcgrath D.E."/>
            <person name="Sieber C.M."/>
            <person name="Emerson J.B."/>
            <person name="Anantharaman K."/>
            <person name="Thomas B.C."/>
            <person name="Malmstrom R."/>
            <person name="Stieglmeier M."/>
            <person name="Klingl A."/>
            <person name="Woyke T."/>
            <person name="Ryan C.M."/>
            <person name="Banfield J.F."/>
        </authorList>
    </citation>
    <scope>NUCLEOTIDE SEQUENCE [LARGE SCALE GENOMIC DNA]</scope>
    <source>
        <strain evidence="4">CG23_combo_of_CG06-09_8_20_14_all_49_15</strain>
    </source>
</reference>
<evidence type="ECO:0000313" key="4">
    <source>
        <dbReference type="EMBL" id="PIP33346.1"/>
    </source>
</evidence>
<feature type="domain" description="Glycosyl transferase family 1" evidence="2">
    <location>
        <begin position="275"/>
        <end position="432"/>
    </location>
</feature>
<proteinExistence type="predicted"/>
<dbReference type="GO" id="GO:0016757">
    <property type="term" value="F:glycosyltransferase activity"/>
    <property type="evidence" value="ECO:0007669"/>
    <property type="project" value="InterPro"/>
</dbReference>
<dbReference type="Gene3D" id="3.40.50.2000">
    <property type="entry name" value="Glycogen Phosphorylase B"/>
    <property type="match status" value="2"/>
</dbReference>
<dbReference type="GO" id="GO:0009103">
    <property type="term" value="P:lipopolysaccharide biosynthetic process"/>
    <property type="evidence" value="ECO:0007669"/>
    <property type="project" value="TreeGrafter"/>
</dbReference>
<dbReference type="AlphaFoldDB" id="A0A2G9ZJJ5"/>
<keyword evidence="1" id="KW-0808">Transferase</keyword>
<dbReference type="InterPro" id="IPR028098">
    <property type="entry name" value="Glyco_trans_4-like_N"/>
</dbReference>
<accession>A0A2G9ZJJ5</accession>
<evidence type="ECO:0000259" key="3">
    <source>
        <dbReference type="Pfam" id="PF13439"/>
    </source>
</evidence>
<dbReference type="Pfam" id="PF13439">
    <property type="entry name" value="Glyco_transf_4"/>
    <property type="match status" value="1"/>
</dbReference>
<evidence type="ECO:0008006" key="6">
    <source>
        <dbReference type="Google" id="ProtNLM"/>
    </source>
</evidence>
<name>A0A2G9ZJJ5_9BACT</name>
<evidence type="ECO:0000313" key="5">
    <source>
        <dbReference type="Proteomes" id="UP000230729"/>
    </source>
</evidence>
<dbReference type="PANTHER" id="PTHR46401">
    <property type="entry name" value="GLYCOSYLTRANSFERASE WBBK-RELATED"/>
    <property type="match status" value="1"/>
</dbReference>
<comment type="caution">
    <text evidence="4">The sequence shown here is derived from an EMBL/GenBank/DDBJ whole genome shotgun (WGS) entry which is preliminary data.</text>
</comment>
<dbReference type="Pfam" id="PF00534">
    <property type="entry name" value="Glycos_transf_1"/>
    <property type="match status" value="1"/>
</dbReference>
<dbReference type="Proteomes" id="UP000230729">
    <property type="component" value="Unassembled WGS sequence"/>
</dbReference>
<dbReference type="EMBL" id="PCSD01000115">
    <property type="protein sequence ID" value="PIP33346.1"/>
    <property type="molecule type" value="Genomic_DNA"/>
</dbReference>